<dbReference type="Pfam" id="PF21365">
    <property type="entry name" value="Glyco_hydro_31_3rd"/>
    <property type="match status" value="1"/>
</dbReference>
<dbReference type="GO" id="GO:0004558">
    <property type="term" value="F:alpha-1,4-glucosidase activity"/>
    <property type="evidence" value="ECO:0007669"/>
    <property type="project" value="UniProtKB-EC"/>
</dbReference>
<dbReference type="SUPFAM" id="SSF51011">
    <property type="entry name" value="Glycosyl hydrolase domain"/>
    <property type="match status" value="1"/>
</dbReference>
<dbReference type="EC" id="3.2.1.20" evidence="3"/>
<keyword evidence="5" id="KW-0378">Hydrolase</keyword>
<proteinExistence type="inferred from homology"/>
<sequence>MRSNSILLWLLPAVAVAQQPYYPPAFPPTPVLPSSYTYAPTVTPNVMDPSAPDAQKLCPGYRASNVVESSSGVTADLTLAGSACSVYGNDIEQLSLVVEYQSKERLAVRIFPKHLSAQNQSLYLLSDDLTPLPKSETGGSKDGSDLAFRWTNEPGFQFEVVRKSSNDVLFSTYGSKIVFEDQFLELSTFMIPNYNVYGLAAYMHSFRLGSNYTQTFWNVYNLNNDQVIDSNGHDTHPMYLETRYANGTSASHGVYQRNAHGQDWLLRDQKITYRAIGGSFDLYFLSGSTPKQVISQYHKGIVGTPVLQPYWALGFHQVRWGYQNWTELQSVLDGYAAQGIQVESIMNDLDYLEMNRDFTLNKGHYDLDPGREFLSALHARGQKWLPILNPNIYAPNPANASDSYPPYDRGKALDVYMKNADNQTYYGVSWPGFSAYVDFLAPNAQQFWIDEFKRYYDQVEYDGFWLDLADAVSFCTGSCGNGKLGMNPIHVPFPLPGDPDTGLAVDYRYPEGFQISNATEAASASAAAASQSAAYPTPTTTMEGMVGRVTPTPGVRNQTYPPYNINNFLDSHNLGKVALAADALHADGSSEYELHNLYGHTSGKVTYNALATLYDGKRPWFILRSTFAGSGTFAGHWGGDTNAKWGNMYLGIAEALQFSIAGVPYFGVETCGFNGNSDFELCTRWMQLSAWYPFYRNHNNRNTISQEAYRWASTAESTRRIMNIRYSLLPYTYTLFHKANTAGETVLRALQWEFPDDASLAAVETQFMSGPAILITPVLVPQATTVKGVFPGIAQGTVWYDWYTLQNINAAAGENKTLDAPLLHQPIAIRGGYIVPTQRPGNITSTSRQNPWSLIVALDATGKAEGELYLDDGISLKPAATKNVEFIFENNTLTSKPSGGYQDVNPLSNVTIAGLKSQPKSIIVSSGGKQLSSQSIEMHYESEVLYITGLETATKGGAYNAELVISLSGNTPNGGAPGYGGTGNRPGQWTGGWNVGGWYGGWHSGSGNDHGW</sequence>
<dbReference type="CDD" id="cd14752">
    <property type="entry name" value="GH31_N"/>
    <property type="match status" value="1"/>
</dbReference>
<evidence type="ECO:0000256" key="5">
    <source>
        <dbReference type="RuleBase" id="RU361185"/>
    </source>
</evidence>
<dbReference type="GO" id="GO:0005975">
    <property type="term" value="P:carbohydrate metabolic process"/>
    <property type="evidence" value="ECO:0007669"/>
    <property type="project" value="InterPro"/>
</dbReference>
<reference evidence="9" key="1">
    <citation type="submission" date="2020-04" db="EMBL/GenBank/DDBJ databases">
        <title>Draft genome resource of the tomato pathogen Pseudocercospora fuligena.</title>
        <authorList>
            <person name="Zaccaron A."/>
        </authorList>
    </citation>
    <scope>NUCLEOTIDE SEQUENCE</scope>
    <source>
        <strain evidence="9">PF001</strain>
    </source>
</reference>
<feature type="domain" description="Glycoside hydrolase family 31 TIM barrel" evidence="7">
    <location>
        <begin position="305"/>
        <end position="735"/>
    </location>
</feature>
<dbReference type="InterPro" id="IPR000322">
    <property type="entry name" value="Glyco_hydro_31_TIM"/>
</dbReference>
<dbReference type="Gene3D" id="2.60.40.1760">
    <property type="entry name" value="glycosyl hydrolase (family 31)"/>
    <property type="match status" value="1"/>
</dbReference>
<evidence type="ECO:0000256" key="2">
    <source>
        <dbReference type="ARBA" id="ARBA00007806"/>
    </source>
</evidence>
<keyword evidence="5" id="KW-0326">Glycosidase</keyword>
<dbReference type="EMBL" id="JABCIY010000194">
    <property type="protein sequence ID" value="KAF7189060.1"/>
    <property type="molecule type" value="Genomic_DNA"/>
</dbReference>
<keyword evidence="4" id="KW-0325">Glycoprotein</keyword>
<dbReference type="PANTHER" id="PTHR22762">
    <property type="entry name" value="ALPHA-GLUCOSIDASE"/>
    <property type="match status" value="1"/>
</dbReference>
<dbReference type="Pfam" id="PF01055">
    <property type="entry name" value="Glyco_hydro_31_2nd"/>
    <property type="match status" value="1"/>
</dbReference>
<dbReference type="Gene3D" id="2.60.40.1180">
    <property type="entry name" value="Golgi alpha-mannosidase II"/>
    <property type="match status" value="2"/>
</dbReference>
<accession>A0A8H6RC02</accession>
<dbReference type="SUPFAM" id="SSF74650">
    <property type="entry name" value="Galactose mutarotase-like"/>
    <property type="match status" value="1"/>
</dbReference>
<dbReference type="InterPro" id="IPR013780">
    <property type="entry name" value="Glyco_hydro_b"/>
</dbReference>
<dbReference type="SUPFAM" id="SSF51445">
    <property type="entry name" value="(Trans)glycosidases"/>
    <property type="match status" value="1"/>
</dbReference>
<evidence type="ECO:0000259" key="8">
    <source>
        <dbReference type="Pfam" id="PF21365"/>
    </source>
</evidence>
<comment type="caution">
    <text evidence="9">The sequence shown here is derived from an EMBL/GenBank/DDBJ whole genome shotgun (WGS) entry which is preliminary data.</text>
</comment>
<organism evidence="9 10">
    <name type="scientific">Pseudocercospora fuligena</name>
    <dbReference type="NCBI Taxonomy" id="685502"/>
    <lineage>
        <taxon>Eukaryota</taxon>
        <taxon>Fungi</taxon>
        <taxon>Dikarya</taxon>
        <taxon>Ascomycota</taxon>
        <taxon>Pezizomycotina</taxon>
        <taxon>Dothideomycetes</taxon>
        <taxon>Dothideomycetidae</taxon>
        <taxon>Mycosphaerellales</taxon>
        <taxon>Mycosphaerellaceae</taxon>
        <taxon>Pseudocercospora</taxon>
    </lineage>
</organism>
<dbReference type="InterPro" id="IPR048395">
    <property type="entry name" value="Glyco_hydro_31_C"/>
</dbReference>
<dbReference type="Gene3D" id="3.20.20.80">
    <property type="entry name" value="Glycosidases"/>
    <property type="match status" value="2"/>
</dbReference>
<comment type="catalytic activity">
    <reaction evidence="1">
        <text>Hydrolysis of terminal, non-reducing (1-&gt;4)-linked alpha-D-glucose residues with release of alpha-D-glucose.</text>
        <dbReference type="EC" id="3.2.1.20"/>
    </reaction>
</comment>
<dbReference type="Proteomes" id="UP000660729">
    <property type="component" value="Unassembled WGS sequence"/>
</dbReference>
<evidence type="ECO:0000256" key="4">
    <source>
        <dbReference type="ARBA" id="ARBA00023180"/>
    </source>
</evidence>
<gene>
    <name evidence="9" type="ORF">HII31_09482</name>
</gene>
<feature type="chain" id="PRO_5034308921" description="alpha-glucosidase" evidence="6">
    <location>
        <begin position="18"/>
        <end position="1012"/>
    </location>
</feature>
<evidence type="ECO:0000256" key="3">
    <source>
        <dbReference type="ARBA" id="ARBA00012741"/>
    </source>
</evidence>
<evidence type="ECO:0000259" key="7">
    <source>
        <dbReference type="Pfam" id="PF01055"/>
    </source>
</evidence>
<keyword evidence="10" id="KW-1185">Reference proteome</keyword>
<comment type="similarity">
    <text evidence="2 5">Belongs to the glycosyl hydrolase 31 family.</text>
</comment>
<dbReference type="InterPro" id="IPR017853">
    <property type="entry name" value="GH"/>
</dbReference>
<dbReference type="InterPro" id="IPR011013">
    <property type="entry name" value="Gal_mutarotase_sf_dom"/>
</dbReference>
<protein>
    <recommendedName>
        <fullName evidence="3">alpha-glucosidase</fullName>
        <ecNumber evidence="3">3.2.1.20</ecNumber>
    </recommendedName>
</protein>
<dbReference type="CDD" id="cd06602">
    <property type="entry name" value="GH31_MGAM_SI_GAA"/>
    <property type="match status" value="1"/>
</dbReference>
<evidence type="ECO:0000313" key="9">
    <source>
        <dbReference type="EMBL" id="KAF7189060.1"/>
    </source>
</evidence>
<dbReference type="GO" id="GO:0030246">
    <property type="term" value="F:carbohydrate binding"/>
    <property type="evidence" value="ECO:0007669"/>
    <property type="project" value="InterPro"/>
</dbReference>
<evidence type="ECO:0000256" key="6">
    <source>
        <dbReference type="SAM" id="SignalP"/>
    </source>
</evidence>
<evidence type="ECO:0000256" key="1">
    <source>
        <dbReference type="ARBA" id="ARBA00001657"/>
    </source>
</evidence>
<dbReference type="PANTHER" id="PTHR22762:SF133">
    <property type="entry name" value="P-TYPE DOMAIN-CONTAINING PROTEIN"/>
    <property type="match status" value="1"/>
</dbReference>
<feature type="signal peptide" evidence="6">
    <location>
        <begin position="1"/>
        <end position="17"/>
    </location>
</feature>
<name>A0A8H6RC02_9PEZI</name>
<evidence type="ECO:0000313" key="10">
    <source>
        <dbReference type="Proteomes" id="UP000660729"/>
    </source>
</evidence>
<dbReference type="AlphaFoldDB" id="A0A8H6RC02"/>
<dbReference type="OrthoDB" id="5839090at2759"/>
<keyword evidence="6" id="KW-0732">Signal</keyword>
<feature type="domain" description="Glycosyl hydrolase family 31 C-terminal" evidence="8">
    <location>
        <begin position="743"/>
        <end position="835"/>
    </location>
</feature>